<accession>A0A0B0ESN1</accession>
<evidence type="ECO:0000313" key="2">
    <source>
        <dbReference type="Proteomes" id="UP000030652"/>
    </source>
</evidence>
<proteinExistence type="predicted"/>
<reference evidence="1 2" key="1">
    <citation type="submission" date="2014-10" db="EMBL/GenBank/DDBJ databases">
        <title>Draft genome of anammox bacterium scalindua brodae, obtained using differential coverage binning of sequence data from two enrichment reactors.</title>
        <authorList>
            <person name="Speth D.R."/>
            <person name="Russ L."/>
            <person name="Kartal B."/>
            <person name="Op den Camp H.J."/>
            <person name="Dutilh B.E."/>
            <person name="Jetten M.S."/>
        </authorList>
    </citation>
    <scope>NUCLEOTIDE SEQUENCE [LARGE SCALE GENOMIC DNA]</scope>
    <source>
        <strain evidence="1">RU1</strain>
    </source>
</reference>
<organism evidence="1 2">
    <name type="scientific">Candidatus Scalindua brodae</name>
    <dbReference type="NCBI Taxonomy" id="237368"/>
    <lineage>
        <taxon>Bacteria</taxon>
        <taxon>Pseudomonadati</taxon>
        <taxon>Planctomycetota</taxon>
        <taxon>Candidatus Brocadiia</taxon>
        <taxon>Candidatus Brocadiales</taxon>
        <taxon>Candidatus Scalinduaceae</taxon>
        <taxon>Candidatus Scalindua</taxon>
    </lineage>
</organism>
<dbReference type="EMBL" id="JRYO01000041">
    <property type="protein sequence ID" value="KHE93685.1"/>
    <property type="molecule type" value="Genomic_DNA"/>
</dbReference>
<gene>
    <name evidence="1" type="ORF">SCABRO_00551</name>
</gene>
<comment type="caution">
    <text evidence="1">The sequence shown here is derived from an EMBL/GenBank/DDBJ whole genome shotgun (WGS) entry which is preliminary data.</text>
</comment>
<dbReference type="AlphaFoldDB" id="A0A0B0ESN1"/>
<protein>
    <submittedName>
        <fullName evidence="1">Uncharacterized protein</fullName>
    </submittedName>
</protein>
<sequence length="123" mass="14236">MKILNLLKSFYSEIDGTKKAIFHSAIAKENKILIKFLLQSGLVESLRIEKKKGYIPVFTKEEMNKLEFINITDLRTISMVTKNERKYQTVIHAGILKDWVGFGWAELGKPTKEDFEKYPIALL</sequence>
<name>A0A0B0ESN1_9BACT</name>
<evidence type="ECO:0000313" key="1">
    <source>
        <dbReference type="EMBL" id="KHE93685.1"/>
    </source>
</evidence>
<dbReference type="Proteomes" id="UP000030652">
    <property type="component" value="Unassembled WGS sequence"/>
</dbReference>